<keyword evidence="5" id="KW-1185">Reference proteome</keyword>
<reference evidence="4" key="1">
    <citation type="submission" date="2022-03" db="EMBL/GenBank/DDBJ databases">
        <authorList>
            <person name="Alioto T."/>
            <person name="Alioto T."/>
            <person name="Gomez Garrido J."/>
        </authorList>
    </citation>
    <scope>NUCLEOTIDE SEQUENCE</scope>
</reference>
<dbReference type="PANTHER" id="PTHR47061:SF1">
    <property type="entry name" value="LYR MOTIF-CONTAINING PROTEIN 9"/>
    <property type="match status" value="1"/>
</dbReference>
<feature type="domain" description="Complex 1 LYR protein" evidence="3">
    <location>
        <begin position="89"/>
        <end position="145"/>
    </location>
</feature>
<evidence type="ECO:0000256" key="1">
    <source>
        <dbReference type="ARBA" id="ARBA00025757"/>
    </source>
</evidence>
<dbReference type="EMBL" id="OW240912">
    <property type="protein sequence ID" value="CAH2219841.1"/>
    <property type="molecule type" value="Genomic_DNA"/>
</dbReference>
<evidence type="ECO:0000259" key="3">
    <source>
        <dbReference type="Pfam" id="PF05347"/>
    </source>
</evidence>
<dbReference type="CDD" id="cd20269">
    <property type="entry name" value="Complex1_LYR_LYRM9"/>
    <property type="match status" value="1"/>
</dbReference>
<dbReference type="InterPro" id="IPR045291">
    <property type="entry name" value="Complex1_LYR_LYRM9"/>
</dbReference>
<evidence type="ECO:0000313" key="4">
    <source>
        <dbReference type="EMBL" id="CAH2219841.1"/>
    </source>
</evidence>
<evidence type="ECO:0000313" key="5">
    <source>
        <dbReference type="Proteomes" id="UP001295444"/>
    </source>
</evidence>
<dbReference type="Proteomes" id="UP001295444">
    <property type="component" value="Chromosome 01"/>
</dbReference>
<dbReference type="InterPro" id="IPR052151">
    <property type="entry name" value="Complex_I_LYR"/>
</dbReference>
<protein>
    <recommendedName>
        <fullName evidence="2">LYR motif-containing protein 9</fullName>
    </recommendedName>
</protein>
<organism evidence="4 5">
    <name type="scientific">Pelobates cultripes</name>
    <name type="common">Western spadefoot toad</name>
    <dbReference type="NCBI Taxonomy" id="61616"/>
    <lineage>
        <taxon>Eukaryota</taxon>
        <taxon>Metazoa</taxon>
        <taxon>Chordata</taxon>
        <taxon>Craniata</taxon>
        <taxon>Vertebrata</taxon>
        <taxon>Euteleostomi</taxon>
        <taxon>Amphibia</taxon>
        <taxon>Batrachia</taxon>
        <taxon>Anura</taxon>
        <taxon>Pelobatoidea</taxon>
        <taxon>Pelobatidae</taxon>
        <taxon>Pelobates</taxon>
    </lineage>
</organism>
<sequence length="155" mass="17818">MLRLLLAIQQGQPYSPPSALPLNLPLLISPSSFCASERDVMDPNPKQTAPGDRARAALPGLLQPRRTRHLRQEKHNQMVPLLGAEMVHTPLQLYRYLLRCCKQLPNENVQNYYKHAIKQSFRVHADDNDPARVQQIIKRAIEDADWIMNKYKTQS</sequence>
<dbReference type="InterPro" id="IPR008011">
    <property type="entry name" value="Complex1_LYR_dom"/>
</dbReference>
<gene>
    <name evidence="4" type="ORF">PECUL_23A015695</name>
</gene>
<dbReference type="Pfam" id="PF05347">
    <property type="entry name" value="Complex1_LYR"/>
    <property type="match status" value="1"/>
</dbReference>
<name>A0AAD1VJV9_PELCU</name>
<comment type="similarity">
    <text evidence="1">Belongs to the complex I LYR family. LYRM9 subfamily.</text>
</comment>
<dbReference type="AlphaFoldDB" id="A0AAD1VJV9"/>
<evidence type="ECO:0000256" key="2">
    <source>
        <dbReference type="ARBA" id="ARBA00026234"/>
    </source>
</evidence>
<dbReference type="PANTHER" id="PTHR47061">
    <property type="entry name" value="LYR MOTIF-CONTAINING PROTEIN 9"/>
    <property type="match status" value="1"/>
</dbReference>
<accession>A0AAD1VJV9</accession>
<proteinExistence type="inferred from homology"/>